<dbReference type="EMBL" id="CP112998">
    <property type="protein sequence ID" value="WAC09666.1"/>
    <property type="molecule type" value="Genomic_DNA"/>
</dbReference>
<dbReference type="AlphaFoldDB" id="A0A9E8N6V6"/>
<accession>A0A9E8N6V6</accession>
<organism evidence="1 2">
    <name type="scientific">Dyadobacter pollutisoli</name>
    <dbReference type="NCBI Taxonomy" id="2910158"/>
    <lineage>
        <taxon>Bacteria</taxon>
        <taxon>Pseudomonadati</taxon>
        <taxon>Bacteroidota</taxon>
        <taxon>Cytophagia</taxon>
        <taxon>Cytophagales</taxon>
        <taxon>Spirosomataceae</taxon>
        <taxon>Dyadobacter</taxon>
    </lineage>
</organism>
<dbReference type="Proteomes" id="UP001164653">
    <property type="component" value="Chromosome"/>
</dbReference>
<dbReference type="RefSeq" id="WP_244820781.1">
    <property type="nucleotide sequence ID" value="NZ_CP112998.1"/>
</dbReference>
<proteinExistence type="predicted"/>
<protein>
    <recommendedName>
        <fullName evidence="3">AlgX/AlgJ SGNH hydrolase-like domain-containing protein</fullName>
    </recommendedName>
</protein>
<evidence type="ECO:0000313" key="2">
    <source>
        <dbReference type="Proteomes" id="UP001164653"/>
    </source>
</evidence>
<gene>
    <name evidence="1" type="ORF">ON006_18105</name>
</gene>
<evidence type="ECO:0008006" key="3">
    <source>
        <dbReference type="Google" id="ProtNLM"/>
    </source>
</evidence>
<evidence type="ECO:0000313" key="1">
    <source>
        <dbReference type="EMBL" id="WAC09666.1"/>
    </source>
</evidence>
<sequence>MKFLKYLFLILGCLIWAISISQPLFSLVGSWHLIHDGYQYGDLFRLSTLSEFRDPRVQCEDYTPPAHARPDKKVHLYVIGDSFTEKQRVSKKDFVVDNYTQVKWDDFLHIKIDTSETNILLLESVERHLRQKMVARIKVLIPDTATFVTTTESPKILQQLDNALKANFTADRLDGLLFQNDIFLTLKSWKADFNYKVFDRVNKSVTLVNDDRDMVYYLDTDTPNVTSSFSEIRNTEIDTVVMNLNRSRDFADSLGFDHVILSIIPNKVSVLSPNYGTYNRLIERVYAHPNLKLPYVDILADYRKMGRHSYLKGDSHWTCDGQYLWLNKVNALINRLVEPATPL</sequence>
<keyword evidence="2" id="KW-1185">Reference proteome</keyword>
<reference evidence="1" key="1">
    <citation type="submission" date="2022-11" db="EMBL/GenBank/DDBJ databases">
        <title>Dyadobacter pollutisoli sp. nov., isolated from plastic dumped soil.</title>
        <authorList>
            <person name="Kim J.M."/>
            <person name="Kim K.R."/>
            <person name="Lee J.K."/>
            <person name="Hao L."/>
            <person name="Jeon C.O."/>
        </authorList>
    </citation>
    <scope>NUCLEOTIDE SEQUENCE</scope>
    <source>
        <strain evidence="1">U1</strain>
    </source>
</reference>
<dbReference type="KEGG" id="dpf:ON006_18105"/>
<name>A0A9E8N6V6_9BACT</name>